<proteinExistence type="predicted"/>
<accession>A0A2Z7CSR5</accession>
<feature type="compositionally biased region" description="Low complexity" evidence="1">
    <location>
        <begin position="58"/>
        <end position="79"/>
    </location>
</feature>
<dbReference type="OrthoDB" id="688136at2759"/>
<dbReference type="PANTHER" id="PTHR34046:SF7">
    <property type="entry name" value="DUF740 FAMILY PROTEIN"/>
    <property type="match status" value="1"/>
</dbReference>
<protein>
    <submittedName>
        <fullName evidence="2">Uncharacterized protein</fullName>
    </submittedName>
</protein>
<dbReference type="AlphaFoldDB" id="A0A2Z7CSR5"/>
<dbReference type="PANTHER" id="PTHR34046">
    <property type="entry name" value="OS06G0218800 PROTEIN"/>
    <property type="match status" value="1"/>
</dbReference>
<gene>
    <name evidence="2" type="ORF">F511_07319</name>
</gene>
<name>A0A2Z7CSR5_9LAMI</name>
<sequence length="169" mass="19017">MERKQRITKLNYKKPGNFMGSQPCKKHPKHKQSPGVCSICLGERLIKVSNTSYKPAISNSSSSSGSYVSSLSSSSDSSYLSPVVTYTCRLDSELGKSIRVFKNVDNVIKKSRSMTFGLRRRKEKAGSTDEHKGRDIDIRRGFWSKWLPRKSGGLVHSETMRENVVQEVL</sequence>
<evidence type="ECO:0000313" key="2">
    <source>
        <dbReference type="EMBL" id="KZV49768.1"/>
    </source>
</evidence>
<evidence type="ECO:0000256" key="1">
    <source>
        <dbReference type="SAM" id="MobiDB-lite"/>
    </source>
</evidence>
<feature type="region of interest" description="Disordered" evidence="1">
    <location>
        <begin position="55"/>
        <end position="79"/>
    </location>
</feature>
<evidence type="ECO:0000313" key="3">
    <source>
        <dbReference type="Proteomes" id="UP000250235"/>
    </source>
</evidence>
<reference evidence="2 3" key="1">
    <citation type="journal article" date="2015" name="Proc. Natl. Acad. Sci. U.S.A.">
        <title>The resurrection genome of Boea hygrometrica: A blueprint for survival of dehydration.</title>
        <authorList>
            <person name="Xiao L."/>
            <person name="Yang G."/>
            <person name="Zhang L."/>
            <person name="Yang X."/>
            <person name="Zhao S."/>
            <person name="Ji Z."/>
            <person name="Zhou Q."/>
            <person name="Hu M."/>
            <person name="Wang Y."/>
            <person name="Chen M."/>
            <person name="Xu Y."/>
            <person name="Jin H."/>
            <person name="Xiao X."/>
            <person name="Hu G."/>
            <person name="Bao F."/>
            <person name="Hu Y."/>
            <person name="Wan P."/>
            <person name="Li L."/>
            <person name="Deng X."/>
            <person name="Kuang T."/>
            <person name="Xiang C."/>
            <person name="Zhu J.K."/>
            <person name="Oliver M.J."/>
            <person name="He Y."/>
        </authorList>
    </citation>
    <scope>NUCLEOTIDE SEQUENCE [LARGE SCALE GENOMIC DNA]</scope>
    <source>
        <strain evidence="3">cv. XS01</strain>
    </source>
</reference>
<keyword evidence="3" id="KW-1185">Reference proteome</keyword>
<dbReference type="Proteomes" id="UP000250235">
    <property type="component" value="Unassembled WGS sequence"/>
</dbReference>
<dbReference type="EMBL" id="KQ992981">
    <property type="protein sequence ID" value="KZV49768.1"/>
    <property type="molecule type" value="Genomic_DNA"/>
</dbReference>
<organism evidence="2 3">
    <name type="scientific">Dorcoceras hygrometricum</name>
    <dbReference type="NCBI Taxonomy" id="472368"/>
    <lineage>
        <taxon>Eukaryota</taxon>
        <taxon>Viridiplantae</taxon>
        <taxon>Streptophyta</taxon>
        <taxon>Embryophyta</taxon>
        <taxon>Tracheophyta</taxon>
        <taxon>Spermatophyta</taxon>
        <taxon>Magnoliopsida</taxon>
        <taxon>eudicotyledons</taxon>
        <taxon>Gunneridae</taxon>
        <taxon>Pentapetalae</taxon>
        <taxon>asterids</taxon>
        <taxon>lamiids</taxon>
        <taxon>Lamiales</taxon>
        <taxon>Gesneriaceae</taxon>
        <taxon>Didymocarpoideae</taxon>
        <taxon>Trichosporeae</taxon>
        <taxon>Loxocarpinae</taxon>
        <taxon>Dorcoceras</taxon>
    </lineage>
</organism>
<feature type="region of interest" description="Disordered" evidence="1">
    <location>
        <begin position="1"/>
        <end position="32"/>
    </location>
</feature>